<feature type="region of interest" description="Disordered" evidence="1">
    <location>
        <begin position="199"/>
        <end position="221"/>
    </location>
</feature>
<organism evidence="3 4">
    <name type="scientific">Corallibacter vietnamensis</name>
    <dbReference type="NCBI Taxonomy" id="904130"/>
    <lineage>
        <taxon>Bacteria</taxon>
        <taxon>Pseudomonadati</taxon>
        <taxon>Bacteroidota</taxon>
        <taxon>Flavobacteriia</taxon>
        <taxon>Flavobacteriales</taxon>
        <taxon>Flavobacteriaceae</taxon>
        <taxon>Corallibacter</taxon>
    </lineage>
</organism>
<feature type="signal peptide" evidence="2">
    <location>
        <begin position="1"/>
        <end position="18"/>
    </location>
</feature>
<dbReference type="EMBL" id="BAABBI010000001">
    <property type="protein sequence ID" value="GAA3781904.1"/>
    <property type="molecule type" value="Genomic_DNA"/>
</dbReference>
<feature type="chain" id="PRO_5046296427" description="DUF4412 domain-containing protein" evidence="2">
    <location>
        <begin position="19"/>
        <end position="221"/>
    </location>
</feature>
<evidence type="ECO:0000256" key="1">
    <source>
        <dbReference type="SAM" id="MobiDB-lite"/>
    </source>
</evidence>
<protein>
    <recommendedName>
        <fullName evidence="5">DUF4412 domain-containing protein</fullName>
    </recommendedName>
</protein>
<evidence type="ECO:0000256" key="2">
    <source>
        <dbReference type="SAM" id="SignalP"/>
    </source>
</evidence>
<keyword evidence="2" id="KW-0732">Signal</keyword>
<dbReference type="Proteomes" id="UP001501456">
    <property type="component" value="Unassembled WGS sequence"/>
</dbReference>
<sequence>MKKIFLLLVLAISSSVFSQEELTEGVVTSKMTLSSENEQMKAQFAMIGDIMSTTYFKNQMSRSESDNPMSGKQTVIIDNDKKEMLMLMDNPMAGKMYMKQNIEPSEEDLEGTTITEGTETKKVLGYDCKQYFIETEKDGNKAKIEFFVTDKLTAVSQQTASFGDKIKGFPLYMKMDMTQMGMDMTMTYEVTEIKKESVADDKFDMTPPEGYTEAQAGMGGN</sequence>
<reference evidence="4" key="1">
    <citation type="journal article" date="2019" name="Int. J. Syst. Evol. Microbiol.">
        <title>The Global Catalogue of Microorganisms (GCM) 10K type strain sequencing project: providing services to taxonomists for standard genome sequencing and annotation.</title>
        <authorList>
            <consortium name="The Broad Institute Genomics Platform"/>
            <consortium name="The Broad Institute Genome Sequencing Center for Infectious Disease"/>
            <person name="Wu L."/>
            <person name="Ma J."/>
        </authorList>
    </citation>
    <scope>NUCLEOTIDE SEQUENCE [LARGE SCALE GENOMIC DNA]</scope>
    <source>
        <strain evidence="4">JCM 17525</strain>
    </source>
</reference>
<proteinExistence type="predicted"/>
<dbReference type="RefSeq" id="WP_344728474.1">
    <property type="nucleotide sequence ID" value="NZ_BAABBI010000001.1"/>
</dbReference>
<keyword evidence="4" id="KW-1185">Reference proteome</keyword>
<gene>
    <name evidence="3" type="ORF">GCM10022271_12730</name>
</gene>
<evidence type="ECO:0000313" key="4">
    <source>
        <dbReference type="Proteomes" id="UP001501456"/>
    </source>
</evidence>
<comment type="caution">
    <text evidence="3">The sequence shown here is derived from an EMBL/GenBank/DDBJ whole genome shotgun (WGS) entry which is preliminary data.</text>
</comment>
<evidence type="ECO:0008006" key="5">
    <source>
        <dbReference type="Google" id="ProtNLM"/>
    </source>
</evidence>
<evidence type="ECO:0000313" key="3">
    <source>
        <dbReference type="EMBL" id="GAA3781904.1"/>
    </source>
</evidence>
<accession>A0ABP7H578</accession>
<name>A0ABP7H578_9FLAO</name>